<evidence type="ECO:0000256" key="1">
    <source>
        <dbReference type="SAM" id="MobiDB-lite"/>
    </source>
</evidence>
<keyword evidence="3" id="KW-1185">Reference proteome</keyword>
<reference evidence="2 3" key="2">
    <citation type="journal article" date="2019" name="G3 (Bethesda)">
        <title>Hybrid Assembly of the Genome of the Entomopathogenic Nematode Steinernema carpocapsae Identifies the X-Chromosome.</title>
        <authorList>
            <person name="Serra L."/>
            <person name="Macchietto M."/>
            <person name="Macias-Munoz A."/>
            <person name="McGill C.J."/>
            <person name="Rodriguez I.M."/>
            <person name="Rodriguez B."/>
            <person name="Murad R."/>
            <person name="Mortazavi A."/>
        </authorList>
    </citation>
    <scope>NUCLEOTIDE SEQUENCE [LARGE SCALE GENOMIC DNA]</scope>
    <source>
        <strain evidence="2 3">ALL</strain>
    </source>
</reference>
<evidence type="ECO:0000313" key="3">
    <source>
        <dbReference type="Proteomes" id="UP000298663"/>
    </source>
</evidence>
<evidence type="ECO:0000313" key="2">
    <source>
        <dbReference type="EMBL" id="TKR94710.1"/>
    </source>
</evidence>
<protein>
    <submittedName>
        <fullName evidence="2">Uncharacterized protein</fullName>
    </submittedName>
</protein>
<sequence>MLLSPLPSTLGITSFHISLDHLLLSTYNLTTIMKLGLLKIFSSKKKEEAKNPSDKAPAEDVDKLNLKKISVLRRSFRCVTRKKPVESEIVENKPTEDAFNRQSRGLIQGTMSEFAPNQPTPGIGERDRSKRRR</sequence>
<reference evidence="2 3" key="1">
    <citation type="journal article" date="2015" name="Genome Biol.">
        <title>Comparative genomics of Steinernema reveals deeply conserved gene regulatory networks.</title>
        <authorList>
            <person name="Dillman A.R."/>
            <person name="Macchietto M."/>
            <person name="Porter C.F."/>
            <person name="Rogers A."/>
            <person name="Williams B."/>
            <person name="Antoshechkin I."/>
            <person name="Lee M.M."/>
            <person name="Goodwin Z."/>
            <person name="Lu X."/>
            <person name="Lewis E.E."/>
            <person name="Goodrich-Blair H."/>
            <person name="Stock S.P."/>
            <person name="Adams B.J."/>
            <person name="Sternberg P.W."/>
            <person name="Mortazavi A."/>
        </authorList>
    </citation>
    <scope>NUCLEOTIDE SEQUENCE [LARGE SCALE GENOMIC DNA]</scope>
    <source>
        <strain evidence="2 3">ALL</strain>
    </source>
</reference>
<feature type="compositionally biased region" description="Polar residues" evidence="1">
    <location>
        <begin position="100"/>
        <end position="117"/>
    </location>
</feature>
<feature type="compositionally biased region" description="Basic and acidic residues" evidence="1">
    <location>
        <begin position="124"/>
        <end position="133"/>
    </location>
</feature>
<dbReference type="AlphaFoldDB" id="A0A4U5PE86"/>
<feature type="region of interest" description="Disordered" evidence="1">
    <location>
        <begin position="93"/>
        <end position="133"/>
    </location>
</feature>
<dbReference type="Proteomes" id="UP000298663">
    <property type="component" value="Unassembled WGS sequence"/>
</dbReference>
<name>A0A4U5PE86_STECR</name>
<gene>
    <name evidence="2" type="ORF">L596_008967</name>
</gene>
<organism evidence="2 3">
    <name type="scientific">Steinernema carpocapsae</name>
    <name type="common">Entomopathogenic nematode</name>
    <dbReference type="NCBI Taxonomy" id="34508"/>
    <lineage>
        <taxon>Eukaryota</taxon>
        <taxon>Metazoa</taxon>
        <taxon>Ecdysozoa</taxon>
        <taxon>Nematoda</taxon>
        <taxon>Chromadorea</taxon>
        <taxon>Rhabditida</taxon>
        <taxon>Tylenchina</taxon>
        <taxon>Panagrolaimomorpha</taxon>
        <taxon>Strongyloidoidea</taxon>
        <taxon>Steinernematidae</taxon>
        <taxon>Steinernema</taxon>
    </lineage>
</organism>
<proteinExistence type="predicted"/>
<comment type="caution">
    <text evidence="2">The sequence shown here is derived from an EMBL/GenBank/DDBJ whole genome shotgun (WGS) entry which is preliminary data.</text>
</comment>
<dbReference type="EMBL" id="AZBU02000002">
    <property type="protein sequence ID" value="TKR94710.1"/>
    <property type="molecule type" value="Genomic_DNA"/>
</dbReference>
<accession>A0A4U5PE86</accession>